<keyword evidence="4" id="KW-1185">Reference proteome</keyword>
<keyword evidence="2" id="KW-0812">Transmembrane</keyword>
<evidence type="ECO:0000313" key="4">
    <source>
        <dbReference type="Proteomes" id="UP000318626"/>
    </source>
</evidence>
<feature type="compositionally biased region" description="Basic and acidic residues" evidence="1">
    <location>
        <begin position="66"/>
        <end position="77"/>
    </location>
</feature>
<keyword evidence="2" id="KW-1133">Transmembrane helix</keyword>
<dbReference type="KEGG" id="bvo:Pan97_03110"/>
<evidence type="ECO:0000313" key="3">
    <source>
        <dbReference type="EMBL" id="QDU73341.1"/>
    </source>
</evidence>
<feature type="region of interest" description="Disordered" evidence="1">
    <location>
        <begin position="877"/>
        <end position="945"/>
    </location>
</feature>
<feature type="transmembrane region" description="Helical" evidence="2">
    <location>
        <begin position="729"/>
        <end position="748"/>
    </location>
</feature>
<evidence type="ECO:0000256" key="2">
    <source>
        <dbReference type="SAM" id="Phobius"/>
    </source>
</evidence>
<feature type="region of interest" description="Disordered" evidence="1">
    <location>
        <begin position="822"/>
        <end position="848"/>
    </location>
</feature>
<gene>
    <name evidence="3" type="ORF">Pan97_03110</name>
</gene>
<dbReference type="OrthoDB" id="97821at2"/>
<name>A0A518C280_9BACT</name>
<dbReference type="RefSeq" id="WP_144970090.1">
    <property type="nucleotide sequence ID" value="NZ_CP036289.1"/>
</dbReference>
<reference evidence="4" key="1">
    <citation type="submission" date="2019-02" db="EMBL/GenBank/DDBJ databases">
        <title>Deep-cultivation of Planctomycetes and their phenomic and genomic characterization uncovers novel biology.</title>
        <authorList>
            <person name="Wiegand S."/>
            <person name="Jogler M."/>
            <person name="Boedeker C."/>
            <person name="Pinto D."/>
            <person name="Vollmers J."/>
            <person name="Rivas-Marin E."/>
            <person name="Kohn T."/>
            <person name="Peeters S.H."/>
            <person name="Heuer A."/>
            <person name="Rast P."/>
            <person name="Oberbeckmann S."/>
            <person name="Bunk B."/>
            <person name="Jeske O."/>
            <person name="Meyerdierks A."/>
            <person name="Storesund J.E."/>
            <person name="Kallscheuer N."/>
            <person name="Luecker S."/>
            <person name="Lage O.M."/>
            <person name="Pohl T."/>
            <person name="Merkel B.J."/>
            <person name="Hornburger P."/>
            <person name="Mueller R.-W."/>
            <person name="Bruemmer F."/>
            <person name="Labrenz M."/>
            <person name="Spormann A.M."/>
            <person name="Op den Camp H."/>
            <person name="Overmann J."/>
            <person name="Amann R."/>
            <person name="Jetten M.S.M."/>
            <person name="Mascher T."/>
            <person name="Medema M.H."/>
            <person name="Devos D.P."/>
            <person name="Kaster A.-K."/>
            <person name="Ovreas L."/>
            <person name="Rohde M."/>
            <person name="Galperin M.Y."/>
            <person name="Jogler C."/>
        </authorList>
    </citation>
    <scope>NUCLEOTIDE SEQUENCE [LARGE SCALE GENOMIC DNA]</scope>
    <source>
        <strain evidence="4">Pan97</strain>
    </source>
</reference>
<protein>
    <submittedName>
        <fullName evidence="3">MG2 domain protein</fullName>
    </submittedName>
</protein>
<dbReference type="Gene3D" id="2.60.40.1930">
    <property type="match status" value="1"/>
</dbReference>
<accession>A0A518C280</accession>
<evidence type="ECO:0000256" key="1">
    <source>
        <dbReference type="SAM" id="MobiDB-lite"/>
    </source>
</evidence>
<feature type="transmembrane region" description="Helical" evidence="2">
    <location>
        <begin position="89"/>
        <end position="110"/>
    </location>
</feature>
<dbReference type="Proteomes" id="UP000318626">
    <property type="component" value="Chromosome"/>
</dbReference>
<proteinExistence type="predicted"/>
<organism evidence="3 4">
    <name type="scientific">Bremerella volcania</name>
    <dbReference type="NCBI Taxonomy" id="2527984"/>
    <lineage>
        <taxon>Bacteria</taxon>
        <taxon>Pseudomonadati</taxon>
        <taxon>Planctomycetota</taxon>
        <taxon>Planctomycetia</taxon>
        <taxon>Pirellulales</taxon>
        <taxon>Pirellulaceae</taxon>
        <taxon>Bremerella</taxon>
    </lineage>
</organism>
<feature type="region of interest" description="Disordered" evidence="1">
    <location>
        <begin position="55"/>
        <end position="82"/>
    </location>
</feature>
<dbReference type="AlphaFoldDB" id="A0A518C280"/>
<keyword evidence="2" id="KW-0472">Membrane</keyword>
<feature type="transmembrane region" description="Helical" evidence="2">
    <location>
        <begin position="760"/>
        <end position="779"/>
    </location>
</feature>
<dbReference type="EMBL" id="CP036289">
    <property type="protein sequence ID" value="QDU73341.1"/>
    <property type="molecule type" value="Genomic_DNA"/>
</dbReference>
<sequence length="1036" mass="112153">MDDRERIQQQMLELIYGLLSDEESAELVDRISSDGQLAREYAELKEQTELLAEVTKADTQPPNYDQWKREAEDDRPTPRTPAATWASRTLQVVAALAACLLIAALAYPMLSIDQQDQTLALAKQKESLASHFLSVSVTGPSLMAAEVRNDFFVSIENAEAQPVDAEVEYTFKNPEGATVYYGLTKATNGQVTCQIPADEVSYATKLEVVARYEQAKSKLDVDVKAAPPKPIAVLQTDRPVAEPGETVNIRAVVLDPQTNRDQSANVAFFYRVPNQRGLNRIVNAERSTLKGVAQGQLQVPQSNDFDNVDLVVQSPELQNNFQQRALPVVESRAKATEELARLGERSYGGAYANNATDAYAGGAPSQIAAKPEGGNLVAGVSNRVRYMATRDQAQTTRAQMQVRGADAKQVAGNDKLNQDYGYFEFVPQPMQDYTVEVVEENQQPLEEQIAQAQALPAALQINNGVAPADQPLDVEVRVAQPNNTLALVATDGYNTIGHNLWDVGVNAPITQPVQLDLPVEASGAQRVQLFSMPSQEEEDSAAEPQLIAERIIYRIPVQRYDIDVDGLPAQADPGQSLDLLVTVTDEYNSPAQATLGVQMERMSDVLPQSQQPLGLEGEWLFNRRVQIPATAAGLPENIRDLEKDSVWFDQVLALSTWKEEPAASTSDDADMIAVASKDAQREASSPQAKLPVMRRSNKKAIQSQYQQALAMIHAEWESQLEGIRQTSSWMLTAAGAILVVCLIGLAVVQGLPKIGVWGPGLLVAMGAVLWGIISLNLSLPEISPPSASGPEMVALNEVSDNISTESQREKKEGAQELAKNRLADGAAATEVDDNSGNWSFGGGMTDEMPQLRPAVELQRNGQQSGQKAQVELRTGPARFADQPDPSAAGMGGSGDAPGLAPMSTPAGGSGMSRFGAESRRMRTEPNTPPQPEAPFDSGMNEPQSDVANIKPAESMMALSAEAEKLLPEPILWKPRLTTNPDGQINIPVQLPQQPGRYRLLIDAHGSGRLGTVVRYVEVLPPNLASPTPSPLKKAVN</sequence>